<evidence type="ECO:0000256" key="2">
    <source>
        <dbReference type="ARBA" id="ARBA00022692"/>
    </source>
</evidence>
<evidence type="ECO:0000256" key="5">
    <source>
        <dbReference type="ARBA" id="ARBA00023136"/>
    </source>
</evidence>
<comment type="subcellular location">
    <subcellularLocation>
        <location evidence="1">Mitochondrion membrane</location>
    </subcellularLocation>
</comment>
<proteinExistence type="predicted"/>
<feature type="domain" description="HIG1" evidence="7">
    <location>
        <begin position="6"/>
        <end position="97"/>
    </location>
</feature>
<feature type="transmembrane region" description="Helical" evidence="6">
    <location>
        <begin position="65"/>
        <end position="86"/>
    </location>
</feature>
<organism evidence="8">
    <name type="scientific">Rhizopus microsporus var. microsporus</name>
    <dbReference type="NCBI Taxonomy" id="86635"/>
    <lineage>
        <taxon>Eukaryota</taxon>
        <taxon>Fungi</taxon>
        <taxon>Fungi incertae sedis</taxon>
        <taxon>Mucoromycota</taxon>
        <taxon>Mucoromycotina</taxon>
        <taxon>Mucoromycetes</taxon>
        <taxon>Mucorales</taxon>
        <taxon>Mucorineae</taxon>
        <taxon>Rhizopodaceae</taxon>
        <taxon>Rhizopus</taxon>
    </lineage>
</organism>
<keyword evidence="4" id="KW-0496">Mitochondrion</keyword>
<dbReference type="InterPro" id="IPR007667">
    <property type="entry name" value="Hypoxia_induced_domain"/>
</dbReference>
<gene>
    <name evidence="8" type="ORF">BCV72DRAFT_308493</name>
</gene>
<evidence type="ECO:0000313" key="8">
    <source>
        <dbReference type="EMBL" id="ORE03135.1"/>
    </source>
</evidence>
<keyword evidence="2 6" id="KW-0812">Transmembrane</keyword>
<dbReference type="Pfam" id="PF04588">
    <property type="entry name" value="HIG_1_N"/>
    <property type="match status" value="1"/>
</dbReference>
<protein>
    <recommendedName>
        <fullName evidence="7">HIG1 domain-containing protein</fullName>
    </recommendedName>
</protein>
<feature type="transmembrane region" description="Helical" evidence="6">
    <location>
        <begin position="34"/>
        <end position="53"/>
    </location>
</feature>
<evidence type="ECO:0000256" key="4">
    <source>
        <dbReference type="ARBA" id="ARBA00023128"/>
    </source>
</evidence>
<evidence type="ECO:0000256" key="6">
    <source>
        <dbReference type="SAM" id="Phobius"/>
    </source>
</evidence>
<dbReference type="AlphaFoldDB" id="A0A1X0QTP6"/>
<dbReference type="Proteomes" id="UP000242414">
    <property type="component" value="Unassembled WGS sequence"/>
</dbReference>
<dbReference type="GO" id="GO:0097250">
    <property type="term" value="P:mitochondrial respirasome assembly"/>
    <property type="evidence" value="ECO:0007669"/>
    <property type="project" value="TreeGrafter"/>
</dbReference>
<dbReference type="VEuPathDB" id="FungiDB:BCV72DRAFT_308493"/>
<evidence type="ECO:0000256" key="3">
    <source>
        <dbReference type="ARBA" id="ARBA00022989"/>
    </source>
</evidence>
<dbReference type="InterPro" id="IPR050355">
    <property type="entry name" value="RCF1"/>
</dbReference>
<dbReference type="Gene3D" id="6.10.140.1320">
    <property type="match status" value="1"/>
</dbReference>
<name>A0A1X0QTP6_RHIZD</name>
<accession>A0A1X0QTP6</accession>
<evidence type="ECO:0000259" key="7">
    <source>
        <dbReference type="PROSITE" id="PS51503"/>
    </source>
</evidence>
<dbReference type="PANTHER" id="PTHR12297">
    <property type="entry name" value="HYPOXIA-INDUCBILE GENE 1 HIG1 -RELATED"/>
    <property type="match status" value="1"/>
</dbReference>
<dbReference type="PROSITE" id="PS51503">
    <property type="entry name" value="HIG1"/>
    <property type="match status" value="1"/>
</dbReference>
<dbReference type="PANTHER" id="PTHR12297:SF3">
    <property type="entry name" value="HIG1 DOMAIN FAMILY MEMBER 1A"/>
    <property type="match status" value="1"/>
</dbReference>
<dbReference type="EMBL" id="KV922016">
    <property type="protein sequence ID" value="ORE03135.1"/>
    <property type="molecule type" value="Genomic_DNA"/>
</dbReference>
<evidence type="ECO:0000256" key="1">
    <source>
        <dbReference type="ARBA" id="ARBA00004325"/>
    </source>
</evidence>
<keyword evidence="5 6" id="KW-0472">Membrane</keyword>
<dbReference type="OrthoDB" id="6604018at2759"/>
<dbReference type="GO" id="GO:0031966">
    <property type="term" value="C:mitochondrial membrane"/>
    <property type="evidence" value="ECO:0007669"/>
    <property type="project" value="UniProtKB-SubCell"/>
</dbReference>
<reference evidence="8" key="1">
    <citation type="journal article" date="2016" name="Proc. Natl. Acad. Sci. U.S.A.">
        <title>Lipid metabolic changes in an early divergent fungus govern the establishment of a mutualistic symbiosis with endobacteria.</title>
        <authorList>
            <person name="Lastovetsky O.A."/>
            <person name="Gaspar M.L."/>
            <person name="Mondo S.J."/>
            <person name="LaButti K.M."/>
            <person name="Sandor L."/>
            <person name="Grigoriev I.V."/>
            <person name="Henry S.A."/>
            <person name="Pawlowska T.E."/>
        </authorList>
    </citation>
    <scope>NUCLEOTIDE SEQUENCE [LARGE SCALE GENOMIC DNA]</scope>
    <source>
        <strain evidence="8">ATCC 52814</strain>
    </source>
</reference>
<keyword evidence="3 6" id="KW-1133">Transmembrane helix</keyword>
<sequence>MKEYNKEELERMRIAMNGETALDKIKRKCREEPFVPAGVALTCFALIAATVGVKMGNKAYANNMFRLRVAAQGFTVLAMVGGSLYYEQQKKGETEESPKA</sequence>